<accession>A0AAE0DU38</accession>
<comment type="caution">
    <text evidence="2">The sequence shown here is derived from an EMBL/GenBank/DDBJ whole genome shotgun (WGS) entry which is preliminary data.</text>
</comment>
<keyword evidence="3" id="KW-1185">Reference proteome</keyword>
<gene>
    <name evidence="2" type="ORF">Dsin_032211</name>
</gene>
<dbReference type="AlphaFoldDB" id="A0AAE0DU38"/>
<organism evidence="2 3">
    <name type="scientific">Dipteronia sinensis</name>
    <dbReference type="NCBI Taxonomy" id="43782"/>
    <lineage>
        <taxon>Eukaryota</taxon>
        <taxon>Viridiplantae</taxon>
        <taxon>Streptophyta</taxon>
        <taxon>Embryophyta</taxon>
        <taxon>Tracheophyta</taxon>
        <taxon>Spermatophyta</taxon>
        <taxon>Magnoliopsida</taxon>
        <taxon>eudicotyledons</taxon>
        <taxon>Gunneridae</taxon>
        <taxon>Pentapetalae</taxon>
        <taxon>rosids</taxon>
        <taxon>malvids</taxon>
        <taxon>Sapindales</taxon>
        <taxon>Sapindaceae</taxon>
        <taxon>Hippocastanoideae</taxon>
        <taxon>Acereae</taxon>
        <taxon>Dipteronia</taxon>
    </lineage>
</organism>
<dbReference type="EMBL" id="JANJYJ010000010">
    <property type="protein sequence ID" value="KAK3184925.1"/>
    <property type="molecule type" value="Genomic_DNA"/>
</dbReference>
<proteinExistence type="predicted"/>
<evidence type="ECO:0000256" key="1">
    <source>
        <dbReference type="SAM" id="MobiDB-lite"/>
    </source>
</evidence>
<protein>
    <submittedName>
        <fullName evidence="2">Uncharacterized protein</fullName>
    </submittedName>
</protein>
<reference evidence="2" key="1">
    <citation type="journal article" date="2023" name="Plant J.">
        <title>Genome sequences and population genomics provide insights into the demographic history, inbreeding, and mutation load of two 'living fossil' tree species of Dipteronia.</title>
        <authorList>
            <person name="Feng Y."/>
            <person name="Comes H.P."/>
            <person name="Chen J."/>
            <person name="Zhu S."/>
            <person name="Lu R."/>
            <person name="Zhang X."/>
            <person name="Li P."/>
            <person name="Qiu J."/>
            <person name="Olsen K.M."/>
            <person name="Qiu Y."/>
        </authorList>
    </citation>
    <scope>NUCLEOTIDE SEQUENCE</scope>
    <source>
        <strain evidence="2">NBL</strain>
    </source>
</reference>
<dbReference type="Proteomes" id="UP001281410">
    <property type="component" value="Unassembled WGS sequence"/>
</dbReference>
<name>A0AAE0DU38_9ROSI</name>
<sequence length="80" mass="9222">MKKEEEIGANEEERRRKKKEEEIGANDEERRRKKKMTDADRPMMMADAVAVAESRRCPGGWLSGFSAIMNITGVLEKEEH</sequence>
<feature type="region of interest" description="Disordered" evidence="1">
    <location>
        <begin position="1"/>
        <end position="41"/>
    </location>
</feature>
<evidence type="ECO:0000313" key="3">
    <source>
        <dbReference type="Proteomes" id="UP001281410"/>
    </source>
</evidence>
<evidence type="ECO:0000313" key="2">
    <source>
        <dbReference type="EMBL" id="KAK3184925.1"/>
    </source>
</evidence>